<organism evidence="12 13">
    <name type="scientific">Hanseniaspora valbyensis NRRL Y-1626</name>
    <dbReference type="NCBI Taxonomy" id="766949"/>
    <lineage>
        <taxon>Eukaryota</taxon>
        <taxon>Fungi</taxon>
        <taxon>Dikarya</taxon>
        <taxon>Ascomycota</taxon>
        <taxon>Saccharomycotina</taxon>
        <taxon>Saccharomycetes</taxon>
        <taxon>Saccharomycodales</taxon>
        <taxon>Saccharomycodaceae</taxon>
        <taxon>Hanseniaspora</taxon>
    </lineage>
</organism>
<dbReference type="InterPro" id="IPR015422">
    <property type="entry name" value="PyrdxlP-dep_Trfase_small"/>
</dbReference>
<dbReference type="EC" id="2.5.1.48" evidence="9"/>
<reference evidence="13" key="1">
    <citation type="journal article" date="2016" name="Proc. Natl. Acad. Sci. U.S.A.">
        <title>Comparative genomics of biotechnologically important yeasts.</title>
        <authorList>
            <person name="Riley R."/>
            <person name="Haridas S."/>
            <person name="Wolfe K.H."/>
            <person name="Lopes M.R."/>
            <person name="Hittinger C.T."/>
            <person name="Goeker M."/>
            <person name="Salamov A.A."/>
            <person name="Wisecaver J.H."/>
            <person name="Long T.M."/>
            <person name="Calvey C.H."/>
            <person name="Aerts A.L."/>
            <person name="Barry K.W."/>
            <person name="Choi C."/>
            <person name="Clum A."/>
            <person name="Coughlan A.Y."/>
            <person name="Deshpande S."/>
            <person name="Douglass A.P."/>
            <person name="Hanson S.J."/>
            <person name="Klenk H.-P."/>
            <person name="LaButti K.M."/>
            <person name="Lapidus A."/>
            <person name="Lindquist E.A."/>
            <person name="Lipzen A.M."/>
            <person name="Meier-Kolthoff J.P."/>
            <person name="Ohm R.A."/>
            <person name="Otillar R.P."/>
            <person name="Pangilinan J.L."/>
            <person name="Peng Y."/>
            <person name="Rokas A."/>
            <person name="Rosa C.A."/>
            <person name="Scheuner C."/>
            <person name="Sibirny A.A."/>
            <person name="Slot J.C."/>
            <person name="Stielow J.B."/>
            <person name="Sun H."/>
            <person name="Kurtzman C.P."/>
            <person name="Blackwell M."/>
            <person name="Grigoriev I.V."/>
            <person name="Jeffries T.W."/>
        </authorList>
    </citation>
    <scope>NUCLEOTIDE SEQUENCE [LARGE SCALE GENOMIC DNA]</scope>
    <source>
        <strain evidence="13">NRRL Y-1626</strain>
    </source>
</reference>
<dbReference type="PANTHER" id="PTHR42699:SF1">
    <property type="entry name" value="CYSTATHIONINE GAMMA-SYNTHASE-RELATED"/>
    <property type="match status" value="1"/>
</dbReference>
<accession>A0A1B7TC00</accession>
<sequence>MDIQTQLGQSIPPQTNHAVSVCLPKWQDNIDYEEGKKRVIDALTTGYPRFFIHKSIQQLCNLLLHKYSKVNNLSHDISENCLPFSSYNVAKRCREFIKIRKLVNHSAENIDYPIRILQLKSEKPINDEEAKYKQQCTIACVFVHKDDYVYLKEYWQHTGEGISSRLAEYMLKNIEHLLGTQIADLKKSTDFINNNAIDVKYIEERYGRSLDMSQGKEAAMKIKKRIAFKIVDVDNIPSISSRNNTPSPQFNNQNITNETAQTPNNVANGEPQESIEFIEHFVEENGSVSTVSTTERTIANGNQIEVNETIPSTTPVSTNELLPQQQQQHLSVDPNTDVYLFPTGMSAIFTAHRLLLELDSIRVRRTANSNFFKSPIGYGGQYMKTVMFGFPYTDTLSILRKFNHCHFIPNMDLQELLKILQSGEQILAVFIEAPSNPLLQMCDIVELYKLSKLFGFYIVVDDTVGGFTNVDVLPYCDIVVSSLTKIFSGDSNVMAGSLVLNRQSKLYQFALKFFEKSYEYLLWCEDCIMLERNSRDFVSRSLHINESTEWIIDNVFKKYEKNGLVKKVFYPKYSTPQTKANYDKVKTYNGGYGELFSVVFHNEADATVFFDCLDLCKGPSLGTNFTLACPYAIIAHYNELDVIKHYGIDRWLIRVSVGLEDKKYLQAKFEEAFKKVLEAKQ</sequence>
<gene>
    <name evidence="12" type="ORF">HANVADRAFT_53303</name>
</gene>
<evidence type="ECO:0000256" key="6">
    <source>
        <dbReference type="ARBA" id="ARBA00058439"/>
    </source>
</evidence>
<dbReference type="GO" id="GO:0030170">
    <property type="term" value="F:pyridoxal phosphate binding"/>
    <property type="evidence" value="ECO:0007669"/>
    <property type="project" value="InterPro"/>
</dbReference>
<evidence type="ECO:0000256" key="8">
    <source>
        <dbReference type="ARBA" id="ARBA00061376"/>
    </source>
</evidence>
<comment type="pathway">
    <text evidence="7">Amino-acid biosynthesis; L-methionine biosynthesis via de novo pathway; L-cystathionine from O-succinyl-L-homoserine: step 1/1.</text>
</comment>
<keyword evidence="4" id="KW-0486">Methionine biosynthesis</keyword>
<dbReference type="Pfam" id="PF01053">
    <property type="entry name" value="Cys_Met_Meta_PP"/>
    <property type="match status" value="1"/>
</dbReference>
<comment type="similarity">
    <text evidence="8">Belongs to the trans-sulfuration enzymes family. MET7 subfamily.</text>
</comment>
<dbReference type="SUPFAM" id="SSF53383">
    <property type="entry name" value="PLP-dependent transferases"/>
    <property type="match status" value="1"/>
</dbReference>
<evidence type="ECO:0000313" key="13">
    <source>
        <dbReference type="Proteomes" id="UP000092321"/>
    </source>
</evidence>
<dbReference type="InterPro" id="IPR054542">
    <property type="entry name" value="Cys_met_metab_PP"/>
</dbReference>
<comment type="catalytic activity">
    <reaction evidence="5">
        <text>O-succinyl-L-homoserine + L-cysteine = L,L-cystathionine + succinate + H(+)</text>
        <dbReference type="Rhea" id="RHEA:20397"/>
        <dbReference type="ChEBI" id="CHEBI:15378"/>
        <dbReference type="ChEBI" id="CHEBI:30031"/>
        <dbReference type="ChEBI" id="CHEBI:35235"/>
        <dbReference type="ChEBI" id="CHEBI:57661"/>
        <dbReference type="ChEBI" id="CHEBI:58161"/>
        <dbReference type="EC" id="2.5.1.48"/>
    </reaction>
</comment>
<dbReference type="OrthoDB" id="10047078at2759"/>
<evidence type="ECO:0000313" key="12">
    <source>
        <dbReference type="EMBL" id="OBA26238.1"/>
    </source>
</evidence>
<comment type="caution">
    <text evidence="12">The sequence shown here is derived from an EMBL/GenBank/DDBJ whole genome shotgun (WGS) entry which is preliminary data.</text>
</comment>
<dbReference type="InterPro" id="IPR015421">
    <property type="entry name" value="PyrdxlP-dep_Trfase_major"/>
</dbReference>
<evidence type="ECO:0000256" key="2">
    <source>
        <dbReference type="ARBA" id="ARBA00022679"/>
    </source>
</evidence>
<proteinExistence type="inferred from homology"/>
<dbReference type="PROSITE" id="PS00868">
    <property type="entry name" value="CYS_MET_METAB_PP"/>
    <property type="match status" value="1"/>
</dbReference>
<dbReference type="Proteomes" id="UP000092321">
    <property type="component" value="Unassembled WGS sequence"/>
</dbReference>
<name>A0A1B7TC00_9ASCO</name>
<comment type="function">
    <text evidence="6">Catalyzes the formation of L-cystathionine from O-succinyl-L-homoserine (OSHS) and L-cysteine, via a gamma-replacement reaction. In the absence of thiol, catalyzes gamma-elimination to form 2-oxobutanoate, succinate and ammonia.</text>
</comment>
<dbReference type="Gene3D" id="3.40.640.10">
    <property type="entry name" value="Type I PLP-dependent aspartate aminotransferase-like (Major domain)"/>
    <property type="match status" value="1"/>
</dbReference>
<dbReference type="PANTHER" id="PTHR42699">
    <property type="match status" value="1"/>
</dbReference>
<dbReference type="InterPro" id="IPR000277">
    <property type="entry name" value="Cys/Met-Metab_PyrdxlP-dep_enz"/>
</dbReference>
<evidence type="ECO:0000256" key="4">
    <source>
        <dbReference type="ARBA" id="ARBA00023167"/>
    </source>
</evidence>
<feature type="region of interest" description="Disordered" evidence="11">
    <location>
        <begin position="238"/>
        <end position="264"/>
    </location>
</feature>
<dbReference type="EMBL" id="LXPE01000021">
    <property type="protein sequence ID" value="OBA26238.1"/>
    <property type="molecule type" value="Genomic_DNA"/>
</dbReference>
<protein>
    <recommendedName>
        <fullName evidence="9">cystathionine gamma-synthase</fullName>
        <ecNumber evidence="9">2.5.1.48</ecNumber>
    </recommendedName>
    <alternativeName>
        <fullName evidence="10">O-succinylhomoserine (thiol)-lyase</fullName>
    </alternativeName>
</protein>
<evidence type="ECO:0000256" key="9">
    <source>
        <dbReference type="ARBA" id="ARBA00066530"/>
    </source>
</evidence>
<dbReference type="Gene3D" id="3.90.1150.10">
    <property type="entry name" value="Aspartate Aminotransferase, domain 1"/>
    <property type="match status" value="1"/>
</dbReference>
<evidence type="ECO:0000256" key="3">
    <source>
        <dbReference type="ARBA" id="ARBA00022898"/>
    </source>
</evidence>
<dbReference type="GO" id="GO:0003962">
    <property type="term" value="F:cystathionine gamma-synthase activity"/>
    <property type="evidence" value="ECO:0007669"/>
    <property type="project" value="UniProtKB-EC"/>
</dbReference>
<evidence type="ECO:0000256" key="10">
    <source>
        <dbReference type="ARBA" id="ARBA00083849"/>
    </source>
</evidence>
<keyword evidence="13" id="KW-1185">Reference proteome</keyword>
<evidence type="ECO:0000256" key="11">
    <source>
        <dbReference type="SAM" id="MobiDB-lite"/>
    </source>
</evidence>
<dbReference type="FunFam" id="3.40.640.10:FF:000094">
    <property type="entry name" value="Probable cystathionine gamma-synthase"/>
    <property type="match status" value="1"/>
</dbReference>
<dbReference type="InterPro" id="IPR015424">
    <property type="entry name" value="PyrdxlP-dep_Trfase"/>
</dbReference>
<dbReference type="FunFam" id="3.90.1150.10:FF:000063">
    <property type="entry name" value="Probable cystathionine gamma-synthase"/>
    <property type="match status" value="1"/>
</dbReference>
<keyword evidence="4" id="KW-0028">Amino-acid biosynthesis</keyword>
<dbReference type="GO" id="GO:0019346">
    <property type="term" value="P:transsulfuration"/>
    <property type="evidence" value="ECO:0007669"/>
    <property type="project" value="InterPro"/>
</dbReference>
<dbReference type="AlphaFoldDB" id="A0A1B7TC00"/>
<keyword evidence="3" id="KW-0663">Pyridoxal phosphate</keyword>
<evidence type="ECO:0000256" key="7">
    <source>
        <dbReference type="ARBA" id="ARBA00060510"/>
    </source>
</evidence>
<comment type="cofactor">
    <cofactor evidence="1">
        <name>pyridoxal 5'-phosphate</name>
        <dbReference type="ChEBI" id="CHEBI:597326"/>
    </cofactor>
</comment>
<evidence type="ECO:0000256" key="1">
    <source>
        <dbReference type="ARBA" id="ARBA00001933"/>
    </source>
</evidence>
<dbReference type="GO" id="GO:0009086">
    <property type="term" value="P:methionine biosynthetic process"/>
    <property type="evidence" value="ECO:0007669"/>
    <property type="project" value="UniProtKB-KW"/>
</dbReference>
<keyword evidence="2 12" id="KW-0808">Transferase</keyword>
<evidence type="ECO:0000256" key="5">
    <source>
        <dbReference type="ARBA" id="ARBA00051441"/>
    </source>
</evidence>
<dbReference type="InterPro" id="IPR051750">
    <property type="entry name" value="Trans-sulfuration_enzymes"/>
</dbReference>